<evidence type="ECO:0000256" key="1">
    <source>
        <dbReference type="ARBA" id="ARBA00001946"/>
    </source>
</evidence>
<keyword evidence="8" id="KW-0460">Magnesium</keyword>
<dbReference type="EC" id="2.1.1.386" evidence="12"/>
<evidence type="ECO:0000313" key="16">
    <source>
        <dbReference type="Proteomes" id="UP000472277"/>
    </source>
</evidence>
<proteinExistence type="inferred from homology"/>
<dbReference type="Pfam" id="PF13489">
    <property type="entry name" value="Methyltransf_23"/>
    <property type="match status" value="1"/>
</dbReference>
<dbReference type="Ensembl" id="ENSSTUT00000082614.1">
    <property type="protein sequence ID" value="ENSSTUP00000077572.1"/>
    <property type="gene ID" value="ENSSTUG00000034206.1"/>
</dbReference>
<evidence type="ECO:0000256" key="6">
    <source>
        <dbReference type="ARBA" id="ARBA00022691"/>
    </source>
</evidence>
<evidence type="ECO:0000256" key="9">
    <source>
        <dbReference type="ARBA" id="ARBA00022884"/>
    </source>
</evidence>
<keyword evidence="7" id="KW-0479">Metal-binding</keyword>
<dbReference type="Gene3D" id="3.40.50.150">
    <property type="entry name" value="Vaccinia Virus protein VP39"/>
    <property type="match status" value="1"/>
</dbReference>
<dbReference type="GO" id="GO:0043487">
    <property type="term" value="P:regulation of RNA stability"/>
    <property type="evidence" value="ECO:0007669"/>
    <property type="project" value="Ensembl"/>
</dbReference>
<feature type="region of interest" description="Disordered" evidence="14">
    <location>
        <begin position="273"/>
        <end position="310"/>
    </location>
</feature>
<sequence length="508" mass="57423">MMNKIFTPPLCIQRYEFVIDFVKKNKPKKVVDLGCNDCTLLRKLKFHKEIELLAGLDIDSAVIRDNMYELAPIPTDYLQPGDRPLTIELYQGSVTERDPRTKGFDLVTSIELIEHLQFEDVDRFTEVVFDYMAPVAAIISTPNADFNPLLPGLTGFRHYDHKFEWTKVEFQTWALKVCREFGYEVAFTGVGQIPAQEESIGFCSQIGVFQIDRSGGDAPRLQNNVAEEHLPYRLLYNVVYPSLCDSNIFQRTLVNEVLYWAETLKRVWLEETRGVGEEESEQTDEEEGCSREGMDREESKTGEEQADRERVEVGGRGFEVENVEVGQTGEEQADRERVEAGGRGFEVENVEVGKTGEELADRERVEVGGRGFEVENVEVGQTGEEQADRERVEAGGRGFEVENVEVGGEGRTDMGQEEPYREGQSVCVPLVRLCSCPRVQALSGTVQRLTKFLLEDSRVQLTNDGTAVVLVDSDDEDLEWDENCDNTGTGRFLVSSVENEDWETELGQ</sequence>
<dbReference type="AlphaFoldDB" id="A0A674C1X9"/>
<dbReference type="GO" id="GO:0140990">
    <property type="term" value="P:primary piRNA processing"/>
    <property type="evidence" value="ECO:0007669"/>
    <property type="project" value="Ensembl"/>
</dbReference>
<keyword evidence="9" id="KW-0694">RNA-binding</keyword>
<comment type="similarity">
    <text evidence="2">Belongs to the methyltransferase superfamily. HEN1 family.</text>
</comment>
<comment type="cofactor">
    <cofactor evidence="1">
        <name>Mg(2+)</name>
        <dbReference type="ChEBI" id="CHEBI:18420"/>
    </cofactor>
</comment>
<accession>A0A674C1X9</accession>
<evidence type="ECO:0000256" key="11">
    <source>
        <dbReference type="ARBA" id="ARBA00029981"/>
    </source>
</evidence>
<evidence type="ECO:0000256" key="12">
    <source>
        <dbReference type="ARBA" id="ARBA00035025"/>
    </source>
</evidence>
<keyword evidence="16" id="KW-1185">Reference proteome</keyword>
<evidence type="ECO:0000256" key="4">
    <source>
        <dbReference type="ARBA" id="ARBA00022603"/>
    </source>
</evidence>
<feature type="compositionally biased region" description="Acidic residues" evidence="14">
    <location>
        <begin position="277"/>
        <end position="287"/>
    </location>
</feature>
<dbReference type="SUPFAM" id="SSF53335">
    <property type="entry name" value="S-adenosyl-L-methionine-dependent methyltransferases"/>
    <property type="match status" value="1"/>
</dbReference>
<keyword evidence="6" id="KW-0949">S-adenosyl-L-methionine</keyword>
<keyword evidence="4" id="KW-0489">Methyltransferase</keyword>
<evidence type="ECO:0000256" key="5">
    <source>
        <dbReference type="ARBA" id="ARBA00022679"/>
    </source>
</evidence>
<gene>
    <name evidence="15" type="primary">henmt1</name>
</gene>
<dbReference type="GO" id="GO:0003723">
    <property type="term" value="F:RNA binding"/>
    <property type="evidence" value="ECO:0007669"/>
    <property type="project" value="UniProtKB-KW"/>
</dbReference>
<dbReference type="FunCoup" id="A0A674C1X9">
    <property type="interactions" value="12"/>
</dbReference>
<dbReference type="PANTHER" id="PTHR21404:SF3">
    <property type="entry name" value="SMALL RNA 2'-O-METHYLTRANSFERASE"/>
    <property type="match status" value="1"/>
</dbReference>
<dbReference type="GeneTree" id="ENSGT00390000004798"/>
<protein>
    <recommendedName>
        <fullName evidence="3">Small RNA 2'-O-methyltransferase</fullName>
        <ecNumber evidence="12">2.1.1.386</ecNumber>
    </recommendedName>
    <alternativeName>
        <fullName evidence="11">HEN1 methyltransferase homolog 1</fullName>
    </alternativeName>
</protein>
<dbReference type="Proteomes" id="UP000472277">
    <property type="component" value="Chromosome 22"/>
</dbReference>
<evidence type="ECO:0000256" key="2">
    <source>
        <dbReference type="ARBA" id="ARBA00009026"/>
    </source>
</evidence>
<evidence type="ECO:0000256" key="3">
    <source>
        <dbReference type="ARBA" id="ARBA00021330"/>
    </source>
</evidence>
<organism evidence="15 16">
    <name type="scientific">Salmo trutta</name>
    <name type="common">Brown trout</name>
    <dbReference type="NCBI Taxonomy" id="8032"/>
    <lineage>
        <taxon>Eukaryota</taxon>
        <taxon>Metazoa</taxon>
        <taxon>Chordata</taxon>
        <taxon>Craniata</taxon>
        <taxon>Vertebrata</taxon>
        <taxon>Euteleostomi</taxon>
        <taxon>Actinopterygii</taxon>
        <taxon>Neopterygii</taxon>
        <taxon>Teleostei</taxon>
        <taxon>Protacanthopterygii</taxon>
        <taxon>Salmoniformes</taxon>
        <taxon>Salmonidae</taxon>
        <taxon>Salmoninae</taxon>
        <taxon>Salmo</taxon>
    </lineage>
</organism>
<dbReference type="GO" id="GO:0090486">
    <property type="term" value="F:small RNA 2'-O-methyltransferase activity"/>
    <property type="evidence" value="ECO:0007669"/>
    <property type="project" value="UniProtKB-EC"/>
</dbReference>
<dbReference type="GO" id="GO:0043186">
    <property type="term" value="C:P granule"/>
    <property type="evidence" value="ECO:0007669"/>
    <property type="project" value="Ensembl"/>
</dbReference>
<comment type="catalytic activity">
    <reaction evidence="13">
        <text>small RNA 3'-end nucleotide + S-adenosyl-L-methionine = small RNA 3'-end 2'-O-methylnucleotide + S-adenosyl-L-homocysteine + H(+)</text>
        <dbReference type="Rhea" id="RHEA:37887"/>
        <dbReference type="Rhea" id="RHEA-COMP:10415"/>
        <dbReference type="Rhea" id="RHEA-COMP:10416"/>
        <dbReference type="ChEBI" id="CHEBI:15378"/>
        <dbReference type="ChEBI" id="CHEBI:57856"/>
        <dbReference type="ChEBI" id="CHEBI:59789"/>
        <dbReference type="ChEBI" id="CHEBI:74896"/>
        <dbReference type="ChEBI" id="CHEBI:74898"/>
        <dbReference type="EC" id="2.1.1.386"/>
    </reaction>
</comment>
<dbReference type="GO" id="GO:0005634">
    <property type="term" value="C:nucleus"/>
    <property type="evidence" value="ECO:0007669"/>
    <property type="project" value="TreeGrafter"/>
</dbReference>
<feature type="compositionally biased region" description="Basic and acidic residues" evidence="14">
    <location>
        <begin position="288"/>
        <end position="310"/>
    </location>
</feature>
<reference evidence="15" key="2">
    <citation type="submission" date="2025-09" db="UniProtKB">
        <authorList>
            <consortium name="Ensembl"/>
        </authorList>
    </citation>
    <scope>IDENTIFICATION</scope>
</reference>
<evidence type="ECO:0000256" key="10">
    <source>
        <dbReference type="ARBA" id="ARBA00023158"/>
    </source>
</evidence>
<dbReference type="GO" id="GO:0046872">
    <property type="term" value="F:metal ion binding"/>
    <property type="evidence" value="ECO:0007669"/>
    <property type="project" value="UniProtKB-KW"/>
</dbReference>
<keyword evidence="10" id="KW-0943">RNA-mediated gene silencing</keyword>
<keyword evidence="5" id="KW-0808">Transferase</keyword>
<dbReference type="GO" id="GO:0030422">
    <property type="term" value="P:siRNA processing"/>
    <property type="evidence" value="ECO:0007669"/>
    <property type="project" value="TreeGrafter"/>
</dbReference>
<reference evidence="15" key="1">
    <citation type="submission" date="2025-08" db="UniProtKB">
        <authorList>
            <consortium name="Ensembl"/>
        </authorList>
    </citation>
    <scope>IDENTIFICATION</scope>
</reference>
<dbReference type="InterPro" id="IPR026610">
    <property type="entry name" value="Hen1"/>
</dbReference>
<dbReference type="FunFam" id="3.40.50.150:FF:000124">
    <property type="entry name" value="HEN methyltransferase 1"/>
    <property type="match status" value="1"/>
</dbReference>
<dbReference type="InParanoid" id="A0A674C1X9"/>
<evidence type="ECO:0000256" key="8">
    <source>
        <dbReference type="ARBA" id="ARBA00022842"/>
    </source>
</evidence>
<name>A0A674C1X9_SALTR</name>
<evidence type="ECO:0000256" key="14">
    <source>
        <dbReference type="SAM" id="MobiDB-lite"/>
    </source>
</evidence>
<dbReference type="GO" id="GO:0048599">
    <property type="term" value="P:oocyte development"/>
    <property type="evidence" value="ECO:0007669"/>
    <property type="project" value="Ensembl"/>
</dbReference>
<dbReference type="InterPro" id="IPR029063">
    <property type="entry name" value="SAM-dependent_MTases_sf"/>
</dbReference>
<dbReference type="PANTHER" id="PTHR21404">
    <property type="entry name" value="HEN1"/>
    <property type="match status" value="1"/>
</dbReference>
<dbReference type="GO" id="GO:0001510">
    <property type="term" value="P:RNA methylation"/>
    <property type="evidence" value="ECO:0007669"/>
    <property type="project" value="Ensembl"/>
</dbReference>
<evidence type="ECO:0000256" key="13">
    <source>
        <dbReference type="ARBA" id="ARBA00048418"/>
    </source>
</evidence>
<evidence type="ECO:0000313" key="15">
    <source>
        <dbReference type="Ensembl" id="ENSSTUP00000077572.1"/>
    </source>
</evidence>
<evidence type="ECO:0000256" key="7">
    <source>
        <dbReference type="ARBA" id="ARBA00022723"/>
    </source>
</evidence>